<dbReference type="EMBL" id="BJVI01000026">
    <property type="protein sequence ID" value="GEL18817.1"/>
    <property type="molecule type" value="Genomic_DNA"/>
</dbReference>
<dbReference type="OrthoDB" id="3662871at2"/>
<feature type="domain" description="DUF222" evidence="2">
    <location>
        <begin position="19"/>
        <end position="155"/>
    </location>
</feature>
<keyword evidence="4" id="KW-1185">Reference proteome</keyword>
<accession>A0A511D2A5</accession>
<comment type="caution">
    <text evidence="3">The sequence shown here is derived from an EMBL/GenBank/DDBJ whole genome shotgun (WGS) entry which is preliminary data.</text>
</comment>
<evidence type="ECO:0000259" key="2">
    <source>
        <dbReference type="Pfam" id="PF02720"/>
    </source>
</evidence>
<dbReference type="Pfam" id="PF02720">
    <property type="entry name" value="DUF222"/>
    <property type="match status" value="1"/>
</dbReference>
<dbReference type="Proteomes" id="UP000321328">
    <property type="component" value="Unassembled WGS sequence"/>
</dbReference>
<proteinExistence type="predicted"/>
<evidence type="ECO:0000313" key="3">
    <source>
        <dbReference type="EMBL" id="GEL18817.1"/>
    </source>
</evidence>
<gene>
    <name evidence="3" type="ORF">PA7_26540</name>
</gene>
<dbReference type="STRING" id="1123024.GCA_000423625_01748"/>
<feature type="region of interest" description="Disordered" evidence="1">
    <location>
        <begin position="82"/>
        <end position="112"/>
    </location>
</feature>
<reference evidence="3 4" key="1">
    <citation type="submission" date="2019-07" db="EMBL/GenBank/DDBJ databases">
        <title>Whole genome shotgun sequence of Pseudonocardia asaccharolytica NBRC 16224.</title>
        <authorList>
            <person name="Hosoyama A."/>
            <person name="Uohara A."/>
            <person name="Ohji S."/>
            <person name="Ichikawa N."/>
        </authorList>
    </citation>
    <scope>NUCLEOTIDE SEQUENCE [LARGE SCALE GENOMIC DNA]</scope>
    <source>
        <strain evidence="3 4">NBRC 16224</strain>
    </source>
</reference>
<name>A0A511D2A5_9PSEU</name>
<organism evidence="3 4">
    <name type="scientific">Pseudonocardia asaccharolytica DSM 44247 = NBRC 16224</name>
    <dbReference type="NCBI Taxonomy" id="1123024"/>
    <lineage>
        <taxon>Bacteria</taxon>
        <taxon>Bacillati</taxon>
        <taxon>Actinomycetota</taxon>
        <taxon>Actinomycetes</taxon>
        <taxon>Pseudonocardiales</taxon>
        <taxon>Pseudonocardiaceae</taxon>
        <taxon>Pseudonocardia</taxon>
    </lineage>
</organism>
<feature type="compositionally biased region" description="Acidic residues" evidence="1">
    <location>
        <begin position="82"/>
        <end position="93"/>
    </location>
</feature>
<sequence length="158" mass="16629">MFTRPLPVVHRLTTQALDALDAAGPTGLRHVETIAKILAGPAAERLAPQVWAGAEEQLAAKTAVYTPSELPAYGTRLVEMLDADGPEPDDEQPPDPVNELTLTRHRDGSGGTLTGRFDDAALSDAIVTLLDAKSAPLTGDDDRPAARRLAEALAEVCG</sequence>
<protein>
    <recommendedName>
        <fullName evidence="2">DUF222 domain-containing protein</fullName>
    </recommendedName>
</protein>
<evidence type="ECO:0000313" key="4">
    <source>
        <dbReference type="Proteomes" id="UP000321328"/>
    </source>
</evidence>
<dbReference type="AlphaFoldDB" id="A0A511D2A5"/>
<dbReference type="RefSeq" id="WP_028929705.1">
    <property type="nucleotide sequence ID" value="NZ_AUII01000005.1"/>
</dbReference>
<evidence type="ECO:0000256" key="1">
    <source>
        <dbReference type="SAM" id="MobiDB-lite"/>
    </source>
</evidence>
<dbReference type="InterPro" id="IPR003870">
    <property type="entry name" value="DUF222"/>
</dbReference>